<feature type="transmembrane region" description="Helical" evidence="2">
    <location>
        <begin position="174"/>
        <end position="200"/>
    </location>
</feature>
<feature type="region of interest" description="Disordered" evidence="1">
    <location>
        <begin position="421"/>
        <end position="445"/>
    </location>
</feature>
<feature type="compositionally biased region" description="Basic and acidic residues" evidence="1">
    <location>
        <begin position="421"/>
        <end position="433"/>
    </location>
</feature>
<accession>A0A8H4QLL9</accession>
<feature type="transmembrane region" description="Helical" evidence="2">
    <location>
        <begin position="128"/>
        <end position="153"/>
    </location>
</feature>
<comment type="caution">
    <text evidence="3">The sequence shown here is derived from an EMBL/GenBank/DDBJ whole genome shotgun (WGS) entry which is preliminary data.</text>
</comment>
<sequence length="987" mass="108410">MGSICLSSASILRCAPLTQLENILLVIPTALEVIFSTSLIFAKWGTGRRHLLLTAEGWSYFALTMIQLLSYIVPAVRGNLSLFRGFDSGIGVASFLPLFFYTFFLYLFSSGELVDTVPVRLKNVAKLALIIFVPAIVVFNEIASFVGVTIRNISPSVKGQSMIAIGFTGKKEEGLWTFFTSLTLALLVVYQAAVFCLAFFRLVQALLHQRRIENKGSDKAHFINGIGWISAAAKLGAVETVVGFGGGDFGLDMTRRILRMLSRACMCIGVIKGVDVVEDFQAVRTEIYISNPRQSTFRPLSPTAAGFPAPSRPRSNYMQESDEKMFKAPHYTTFSQRQSMISSQSDLAKVDYFASVRTLSDKTRVTVQFDNGTPKLYMRFSKLDVPSPRTFADNIKSRPQSEWYSNSQGSRPFTRSSYYFESEKHGSDDRGADLQRPQPAFHNEKVSDTVSYRDSLNSMPSLNGPFEIVNTPVRKLSQETAKPRIVRARSKSEASKSTTAMPTPLPHNLAPETMAVMAFPEPIYYPALPVEPSRPPTQEVSSSRVKPVRNKPATPPQPQPSRPPTQEIDSSRVKSMTSVKSATDSIQAVRELAGQFPGPPAPFQYMPESETHSWEDESRSSVLYPPIGQVPLALGSPSELAFNNNDGPNNALSPAARSSTILVGRMPVTPEYRAVMSARSRTLSQVQAQQPIDPFEDEEDYQLSSQPVYAPVGKPLREALKVVVPPFVGRPLAKADIPQSAAEAVTPGTTVSGISMLELLTRETSGQEGDQYLDLGMALNTGTSRQFRPNRASNSTATPTPRRASSSMKTPTTARKYTPKDERFNRIAEWVDTSATVAAAKEQAEAEIPARENSLQNLHDRGKSIDNLSIPWPKAETDVAGQASEDHETGGTAKKPQLSRLKTVGRVPNQKTPVLTEARHARASLHLRPIIIPPKNGNMPEAIQIEIGSFESVGYGRGVLRDSEILGMEDSLPVKGKKAQAQEITYF</sequence>
<feature type="region of interest" description="Disordered" evidence="1">
    <location>
        <begin position="783"/>
        <end position="818"/>
    </location>
</feature>
<feature type="region of interest" description="Disordered" evidence="1">
    <location>
        <begin position="479"/>
        <end position="508"/>
    </location>
</feature>
<feature type="compositionally biased region" description="Pro residues" evidence="1">
    <location>
        <begin position="553"/>
        <end position="563"/>
    </location>
</feature>
<feature type="region of interest" description="Disordered" evidence="1">
    <location>
        <begin position="392"/>
        <end position="411"/>
    </location>
</feature>
<protein>
    <submittedName>
        <fullName evidence="3">Uncharacterized protein</fullName>
    </submittedName>
</protein>
<keyword evidence="2" id="KW-0472">Membrane</keyword>
<feature type="transmembrane region" description="Helical" evidence="2">
    <location>
        <begin position="57"/>
        <end position="76"/>
    </location>
</feature>
<evidence type="ECO:0000256" key="1">
    <source>
        <dbReference type="SAM" id="MobiDB-lite"/>
    </source>
</evidence>
<dbReference type="Proteomes" id="UP000521872">
    <property type="component" value="Unassembled WGS sequence"/>
</dbReference>
<feature type="compositionally biased region" description="Polar residues" evidence="1">
    <location>
        <begin position="397"/>
        <end position="411"/>
    </location>
</feature>
<dbReference type="AlphaFoldDB" id="A0A8H4QLL9"/>
<keyword evidence="2" id="KW-0812">Transmembrane</keyword>
<name>A0A8H4QLL9_9AGAR</name>
<reference evidence="3 4" key="1">
    <citation type="submission" date="2019-12" db="EMBL/GenBank/DDBJ databases">
        <authorList>
            <person name="Floudas D."/>
            <person name="Bentzer J."/>
            <person name="Ahren D."/>
            <person name="Johansson T."/>
            <person name="Persson P."/>
            <person name="Tunlid A."/>
        </authorList>
    </citation>
    <scope>NUCLEOTIDE SEQUENCE [LARGE SCALE GENOMIC DNA]</scope>
    <source>
        <strain evidence="3 4">CBS 102.39</strain>
    </source>
</reference>
<keyword evidence="2" id="KW-1133">Transmembrane helix</keyword>
<evidence type="ECO:0000256" key="2">
    <source>
        <dbReference type="SAM" id="Phobius"/>
    </source>
</evidence>
<feature type="compositionally biased region" description="Polar residues" evidence="1">
    <location>
        <begin position="783"/>
        <end position="815"/>
    </location>
</feature>
<proteinExistence type="predicted"/>
<feature type="transmembrane region" description="Helical" evidence="2">
    <location>
        <begin position="23"/>
        <end position="45"/>
    </location>
</feature>
<evidence type="ECO:0000313" key="3">
    <source>
        <dbReference type="EMBL" id="KAF4613056.1"/>
    </source>
</evidence>
<evidence type="ECO:0000313" key="4">
    <source>
        <dbReference type="Proteomes" id="UP000521872"/>
    </source>
</evidence>
<gene>
    <name evidence="3" type="ORF">D9613_011062</name>
</gene>
<dbReference type="EMBL" id="JAACJL010000046">
    <property type="protein sequence ID" value="KAF4613056.1"/>
    <property type="molecule type" value="Genomic_DNA"/>
</dbReference>
<feature type="compositionally biased region" description="Polar residues" evidence="1">
    <location>
        <begin position="573"/>
        <end position="582"/>
    </location>
</feature>
<organism evidence="3 4">
    <name type="scientific">Agrocybe pediades</name>
    <dbReference type="NCBI Taxonomy" id="84607"/>
    <lineage>
        <taxon>Eukaryota</taxon>
        <taxon>Fungi</taxon>
        <taxon>Dikarya</taxon>
        <taxon>Basidiomycota</taxon>
        <taxon>Agaricomycotina</taxon>
        <taxon>Agaricomycetes</taxon>
        <taxon>Agaricomycetidae</taxon>
        <taxon>Agaricales</taxon>
        <taxon>Agaricineae</taxon>
        <taxon>Strophariaceae</taxon>
        <taxon>Agrocybe</taxon>
    </lineage>
</organism>
<keyword evidence="4" id="KW-1185">Reference proteome</keyword>
<feature type="region of interest" description="Disordered" evidence="1">
    <location>
        <begin position="530"/>
        <end position="582"/>
    </location>
</feature>
<feature type="transmembrane region" description="Helical" evidence="2">
    <location>
        <begin position="88"/>
        <end position="108"/>
    </location>
</feature>